<gene>
    <name evidence="3" type="ORF">CA85_11160</name>
</gene>
<evidence type="ECO:0000313" key="3">
    <source>
        <dbReference type="EMBL" id="TWT74229.1"/>
    </source>
</evidence>
<accession>A0A5C5YGR6</accession>
<sequence>MSWPKLKLIRSRTAVGPIAAIACSVMLLMTTGCRVESPPETAESTQSSSGSTETVASDSSPASTATVVVEIDKPGGDGEAEFRQSFDVAAGTTLEEVMRKIDEPEVVITGSGVTAFVQSMDGIETDASRGWTFKVDDEFSSVGIGSVNLTPPQTVRWQFTTLEEATQ</sequence>
<feature type="compositionally biased region" description="Polar residues" evidence="1">
    <location>
        <begin position="55"/>
        <end position="65"/>
    </location>
</feature>
<feature type="compositionally biased region" description="Low complexity" evidence="1">
    <location>
        <begin position="40"/>
        <end position="54"/>
    </location>
</feature>
<evidence type="ECO:0000259" key="2">
    <source>
        <dbReference type="Pfam" id="PF14478"/>
    </source>
</evidence>
<reference evidence="3 4" key="1">
    <citation type="submission" date="2019-02" db="EMBL/GenBank/DDBJ databases">
        <title>Deep-cultivation of Planctomycetes and their phenomic and genomic characterization uncovers novel biology.</title>
        <authorList>
            <person name="Wiegand S."/>
            <person name="Jogler M."/>
            <person name="Boedeker C."/>
            <person name="Pinto D."/>
            <person name="Vollmers J."/>
            <person name="Rivas-Marin E."/>
            <person name="Kohn T."/>
            <person name="Peeters S.H."/>
            <person name="Heuer A."/>
            <person name="Rast P."/>
            <person name="Oberbeckmann S."/>
            <person name="Bunk B."/>
            <person name="Jeske O."/>
            <person name="Meyerdierks A."/>
            <person name="Storesund J.E."/>
            <person name="Kallscheuer N."/>
            <person name="Luecker S."/>
            <person name="Lage O.M."/>
            <person name="Pohl T."/>
            <person name="Merkel B.J."/>
            <person name="Hornburger P."/>
            <person name="Mueller R.-W."/>
            <person name="Bruemmer F."/>
            <person name="Labrenz M."/>
            <person name="Spormann A.M."/>
            <person name="Op Den Camp H."/>
            <person name="Overmann J."/>
            <person name="Amann R."/>
            <person name="Jetten M.S.M."/>
            <person name="Mascher T."/>
            <person name="Medema M.H."/>
            <person name="Devos D.P."/>
            <person name="Kaster A.-K."/>
            <person name="Ovreas L."/>
            <person name="Rohde M."/>
            <person name="Galperin M.Y."/>
            <person name="Jogler C."/>
        </authorList>
    </citation>
    <scope>NUCLEOTIDE SEQUENCE [LARGE SCALE GENOMIC DNA]</scope>
    <source>
        <strain evidence="3 4">CA85</strain>
    </source>
</reference>
<feature type="region of interest" description="Disordered" evidence="1">
    <location>
        <begin position="36"/>
        <end position="65"/>
    </location>
</feature>
<organism evidence="3 4">
    <name type="scientific">Allorhodopirellula solitaria</name>
    <dbReference type="NCBI Taxonomy" id="2527987"/>
    <lineage>
        <taxon>Bacteria</taxon>
        <taxon>Pseudomonadati</taxon>
        <taxon>Planctomycetota</taxon>
        <taxon>Planctomycetia</taxon>
        <taxon>Pirellulales</taxon>
        <taxon>Pirellulaceae</taxon>
        <taxon>Allorhodopirellula</taxon>
    </lineage>
</organism>
<evidence type="ECO:0000313" key="4">
    <source>
        <dbReference type="Proteomes" id="UP000318053"/>
    </source>
</evidence>
<dbReference type="Pfam" id="PF14478">
    <property type="entry name" value="DUF4430"/>
    <property type="match status" value="1"/>
</dbReference>
<dbReference type="AlphaFoldDB" id="A0A5C5YGR6"/>
<dbReference type="RefSeq" id="WP_146390244.1">
    <property type="nucleotide sequence ID" value="NZ_SJPK01000002.1"/>
</dbReference>
<feature type="domain" description="Transcobalamin-like C-terminal" evidence="2">
    <location>
        <begin position="91"/>
        <end position="160"/>
    </location>
</feature>
<comment type="caution">
    <text evidence="3">The sequence shown here is derived from an EMBL/GenBank/DDBJ whole genome shotgun (WGS) entry which is preliminary data.</text>
</comment>
<dbReference type="EMBL" id="SJPK01000002">
    <property type="protein sequence ID" value="TWT74229.1"/>
    <property type="molecule type" value="Genomic_DNA"/>
</dbReference>
<proteinExistence type="predicted"/>
<dbReference type="PROSITE" id="PS51257">
    <property type="entry name" value="PROKAR_LIPOPROTEIN"/>
    <property type="match status" value="1"/>
</dbReference>
<evidence type="ECO:0000256" key="1">
    <source>
        <dbReference type="SAM" id="MobiDB-lite"/>
    </source>
</evidence>
<name>A0A5C5YGR6_9BACT</name>
<protein>
    <recommendedName>
        <fullName evidence="2">Transcobalamin-like C-terminal domain-containing protein</fullName>
    </recommendedName>
</protein>
<dbReference type="InterPro" id="IPR027954">
    <property type="entry name" value="Transcobalamin-like_C"/>
</dbReference>
<dbReference type="OrthoDB" id="278441at2"/>
<keyword evidence="4" id="KW-1185">Reference proteome</keyword>
<dbReference type="Proteomes" id="UP000318053">
    <property type="component" value="Unassembled WGS sequence"/>
</dbReference>
<dbReference type="Gene3D" id="2.170.130.30">
    <property type="match status" value="1"/>
</dbReference>